<keyword evidence="1" id="KW-0812">Transmembrane</keyword>
<evidence type="ECO:0000313" key="4">
    <source>
        <dbReference type="Proteomes" id="UP000054477"/>
    </source>
</evidence>
<feature type="transmembrane region" description="Helical" evidence="1">
    <location>
        <begin position="204"/>
        <end position="222"/>
    </location>
</feature>
<dbReference type="InterPro" id="IPR045340">
    <property type="entry name" value="DUF6533"/>
</dbReference>
<dbReference type="Proteomes" id="UP000054477">
    <property type="component" value="Unassembled WGS sequence"/>
</dbReference>
<feature type="transmembrane region" description="Helical" evidence="1">
    <location>
        <begin position="43"/>
        <end position="63"/>
    </location>
</feature>
<feature type="transmembrane region" description="Helical" evidence="1">
    <location>
        <begin position="157"/>
        <end position="181"/>
    </location>
</feature>
<evidence type="ECO:0000256" key="1">
    <source>
        <dbReference type="SAM" id="Phobius"/>
    </source>
</evidence>
<gene>
    <name evidence="3" type="ORF">K443DRAFT_562861</name>
</gene>
<protein>
    <recommendedName>
        <fullName evidence="2">DUF6533 domain-containing protein</fullName>
    </recommendedName>
</protein>
<evidence type="ECO:0000313" key="3">
    <source>
        <dbReference type="EMBL" id="KIK08559.1"/>
    </source>
</evidence>
<dbReference type="OrthoDB" id="2638860at2759"/>
<keyword evidence="1" id="KW-1133">Transmembrane helix</keyword>
<dbReference type="AlphaFoldDB" id="A0A0C9Y3W0"/>
<sequence length="323" mass="36842">MENYTLVHYAQVAATVVTLYDHIITLDLEAELIWSKRWSKSKILFLICRYFGDGLLIYDSLVFLERNISQKVCLIGFGIINCWAVLIIWTSQIIMQLRIRTLYGKRVSLCLTLSFLGEITAVTAFQVISIMDLHYDVTNSELGTGVHMCMRITAPPYIFLFWIPILIFECLLFVLSLRIAYRNCLEVGNWRGASLLHVLLRDNFWHFVCAFAFYAVTAVTWLTVDPRYWSIPSVFAYSMTITLGCRLVLNLCDAFHHPRGMWNTPSETAARSRDSEEVGRARTVSLQFATGIASQGLEYELDVLKESSRESSLEGLDSIQSVA</sequence>
<feature type="transmembrane region" description="Helical" evidence="1">
    <location>
        <begin position="228"/>
        <end position="249"/>
    </location>
</feature>
<dbReference type="HOGENOM" id="CLU_035509_15_0_1"/>
<dbReference type="Pfam" id="PF20151">
    <property type="entry name" value="DUF6533"/>
    <property type="match status" value="1"/>
</dbReference>
<dbReference type="EMBL" id="KN838542">
    <property type="protein sequence ID" value="KIK08559.1"/>
    <property type="molecule type" value="Genomic_DNA"/>
</dbReference>
<feature type="transmembrane region" description="Helical" evidence="1">
    <location>
        <begin position="75"/>
        <end position="95"/>
    </location>
</feature>
<reference evidence="4" key="2">
    <citation type="submission" date="2015-01" db="EMBL/GenBank/DDBJ databases">
        <title>Evolutionary Origins and Diversification of the Mycorrhizal Mutualists.</title>
        <authorList>
            <consortium name="DOE Joint Genome Institute"/>
            <consortium name="Mycorrhizal Genomics Consortium"/>
            <person name="Kohler A."/>
            <person name="Kuo A."/>
            <person name="Nagy L.G."/>
            <person name="Floudas D."/>
            <person name="Copeland A."/>
            <person name="Barry K.W."/>
            <person name="Cichocki N."/>
            <person name="Veneault-Fourrey C."/>
            <person name="LaButti K."/>
            <person name="Lindquist E.A."/>
            <person name="Lipzen A."/>
            <person name="Lundell T."/>
            <person name="Morin E."/>
            <person name="Murat C."/>
            <person name="Riley R."/>
            <person name="Ohm R."/>
            <person name="Sun H."/>
            <person name="Tunlid A."/>
            <person name="Henrissat B."/>
            <person name="Grigoriev I.V."/>
            <person name="Hibbett D.S."/>
            <person name="Martin F."/>
        </authorList>
    </citation>
    <scope>NUCLEOTIDE SEQUENCE [LARGE SCALE GENOMIC DNA]</scope>
    <source>
        <strain evidence="4">LaAM-08-1</strain>
    </source>
</reference>
<organism evidence="3 4">
    <name type="scientific">Laccaria amethystina LaAM-08-1</name>
    <dbReference type="NCBI Taxonomy" id="1095629"/>
    <lineage>
        <taxon>Eukaryota</taxon>
        <taxon>Fungi</taxon>
        <taxon>Dikarya</taxon>
        <taxon>Basidiomycota</taxon>
        <taxon>Agaricomycotina</taxon>
        <taxon>Agaricomycetes</taxon>
        <taxon>Agaricomycetidae</taxon>
        <taxon>Agaricales</taxon>
        <taxon>Agaricineae</taxon>
        <taxon>Hydnangiaceae</taxon>
        <taxon>Laccaria</taxon>
    </lineage>
</organism>
<proteinExistence type="predicted"/>
<feature type="domain" description="DUF6533" evidence="2">
    <location>
        <begin position="9"/>
        <end position="52"/>
    </location>
</feature>
<reference evidence="3 4" key="1">
    <citation type="submission" date="2014-04" db="EMBL/GenBank/DDBJ databases">
        <authorList>
            <consortium name="DOE Joint Genome Institute"/>
            <person name="Kuo A."/>
            <person name="Kohler A."/>
            <person name="Nagy L.G."/>
            <person name="Floudas D."/>
            <person name="Copeland A."/>
            <person name="Barry K.W."/>
            <person name="Cichocki N."/>
            <person name="Veneault-Fourrey C."/>
            <person name="LaButti K."/>
            <person name="Lindquist E.A."/>
            <person name="Lipzen A."/>
            <person name="Lundell T."/>
            <person name="Morin E."/>
            <person name="Murat C."/>
            <person name="Sun H."/>
            <person name="Tunlid A."/>
            <person name="Henrissat B."/>
            <person name="Grigoriev I.V."/>
            <person name="Hibbett D.S."/>
            <person name="Martin F."/>
            <person name="Nordberg H.P."/>
            <person name="Cantor M.N."/>
            <person name="Hua S.X."/>
        </authorList>
    </citation>
    <scope>NUCLEOTIDE SEQUENCE [LARGE SCALE GENOMIC DNA]</scope>
    <source>
        <strain evidence="3 4">LaAM-08-1</strain>
    </source>
</reference>
<feature type="transmembrane region" description="Helical" evidence="1">
    <location>
        <begin position="107"/>
        <end position="128"/>
    </location>
</feature>
<keyword evidence="1" id="KW-0472">Membrane</keyword>
<accession>A0A0C9Y3W0</accession>
<keyword evidence="4" id="KW-1185">Reference proteome</keyword>
<evidence type="ECO:0000259" key="2">
    <source>
        <dbReference type="Pfam" id="PF20151"/>
    </source>
</evidence>
<name>A0A0C9Y3W0_9AGAR</name>